<dbReference type="InterPro" id="IPR010917">
    <property type="entry name" value="TonB_rcpt_CS"/>
</dbReference>
<dbReference type="Pfam" id="PF07715">
    <property type="entry name" value="Plug"/>
    <property type="match status" value="1"/>
</dbReference>
<evidence type="ECO:0000256" key="2">
    <source>
        <dbReference type="ARBA" id="ARBA00022448"/>
    </source>
</evidence>
<keyword evidence="3" id="KW-1134">Transmembrane beta strand</keyword>
<evidence type="ECO:0000256" key="5">
    <source>
        <dbReference type="ARBA" id="ARBA00022729"/>
    </source>
</evidence>
<evidence type="ECO:0000256" key="9">
    <source>
        <dbReference type="SAM" id="SignalP"/>
    </source>
</evidence>
<organism evidence="11 12">
    <name type="scientific">Bdellovibrio bacteriovorus</name>
    <dbReference type="NCBI Taxonomy" id="959"/>
    <lineage>
        <taxon>Bacteria</taxon>
        <taxon>Pseudomonadati</taxon>
        <taxon>Bdellovibrionota</taxon>
        <taxon>Bdellovibrionia</taxon>
        <taxon>Bdellovibrionales</taxon>
        <taxon>Pseudobdellovibrionaceae</taxon>
        <taxon>Bdellovibrio</taxon>
    </lineage>
</organism>
<keyword evidence="5 9" id="KW-0732">Signal</keyword>
<comment type="caution">
    <text evidence="11">The sequence shown here is derived from an EMBL/GenBank/DDBJ whole genome shotgun (WGS) entry which is preliminary data.</text>
</comment>
<dbReference type="PROSITE" id="PS01156">
    <property type="entry name" value="TONB_DEPENDENT_REC_2"/>
    <property type="match status" value="1"/>
</dbReference>
<dbReference type="RefSeq" id="WP_061836377.1">
    <property type="nucleotide sequence ID" value="NZ_LUKE01000005.1"/>
</dbReference>
<keyword evidence="4" id="KW-0812">Transmembrane</keyword>
<name>A0A150WHM2_BDEBC</name>
<evidence type="ECO:0000256" key="7">
    <source>
        <dbReference type="ARBA" id="ARBA00023136"/>
    </source>
</evidence>
<protein>
    <recommendedName>
        <fullName evidence="10">TonB-dependent receptor plug domain-containing protein</fullName>
    </recommendedName>
</protein>
<keyword evidence="6" id="KW-0798">TonB box</keyword>
<dbReference type="InterPro" id="IPR039426">
    <property type="entry name" value="TonB-dep_rcpt-like"/>
</dbReference>
<evidence type="ECO:0000313" key="11">
    <source>
        <dbReference type="EMBL" id="KYG62416.1"/>
    </source>
</evidence>
<feature type="signal peptide" evidence="9">
    <location>
        <begin position="1"/>
        <end position="21"/>
    </location>
</feature>
<evidence type="ECO:0000256" key="6">
    <source>
        <dbReference type="ARBA" id="ARBA00023077"/>
    </source>
</evidence>
<evidence type="ECO:0000259" key="10">
    <source>
        <dbReference type="Pfam" id="PF07715"/>
    </source>
</evidence>
<dbReference type="PANTHER" id="PTHR32552:SF83">
    <property type="entry name" value="BLR3904 PROTEIN"/>
    <property type="match status" value="1"/>
</dbReference>
<dbReference type="GO" id="GO:0015344">
    <property type="term" value="F:siderophore uptake transmembrane transporter activity"/>
    <property type="evidence" value="ECO:0007669"/>
    <property type="project" value="TreeGrafter"/>
</dbReference>
<keyword evidence="2" id="KW-0813">Transport</keyword>
<dbReference type="PANTHER" id="PTHR32552">
    <property type="entry name" value="FERRICHROME IRON RECEPTOR-RELATED"/>
    <property type="match status" value="1"/>
</dbReference>
<dbReference type="SUPFAM" id="SSF56935">
    <property type="entry name" value="Porins"/>
    <property type="match status" value="1"/>
</dbReference>
<dbReference type="Gene3D" id="2.170.130.10">
    <property type="entry name" value="TonB-dependent receptor, plug domain"/>
    <property type="match status" value="1"/>
</dbReference>
<gene>
    <name evidence="11" type="ORF">AZI86_16420</name>
</gene>
<dbReference type="Gene3D" id="2.40.170.20">
    <property type="entry name" value="TonB-dependent receptor, beta-barrel domain"/>
    <property type="match status" value="1"/>
</dbReference>
<evidence type="ECO:0000256" key="4">
    <source>
        <dbReference type="ARBA" id="ARBA00022692"/>
    </source>
</evidence>
<evidence type="ECO:0000313" key="12">
    <source>
        <dbReference type="Proteomes" id="UP000075320"/>
    </source>
</evidence>
<dbReference type="Proteomes" id="UP000075320">
    <property type="component" value="Unassembled WGS sequence"/>
</dbReference>
<dbReference type="OrthoDB" id="5287374at2"/>
<reference evidence="11 12" key="1">
    <citation type="submission" date="2016-03" db="EMBL/GenBank/DDBJ databases">
        <authorList>
            <person name="Ploux O."/>
        </authorList>
    </citation>
    <scope>NUCLEOTIDE SEQUENCE [LARGE SCALE GENOMIC DNA]</scope>
    <source>
        <strain evidence="11 12">R0</strain>
    </source>
</reference>
<dbReference type="InterPro" id="IPR037066">
    <property type="entry name" value="Plug_dom_sf"/>
</dbReference>
<dbReference type="AlphaFoldDB" id="A0A150WHM2"/>
<keyword evidence="8" id="KW-0998">Cell outer membrane</keyword>
<dbReference type="InterPro" id="IPR012910">
    <property type="entry name" value="Plug_dom"/>
</dbReference>
<dbReference type="InterPro" id="IPR036942">
    <property type="entry name" value="Beta-barrel_TonB_sf"/>
</dbReference>
<proteinExistence type="predicted"/>
<keyword evidence="12" id="KW-1185">Reference proteome</keyword>
<accession>A0A150WHM2</accession>
<dbReference type="EMBL" id="LUKE01000005">
    <property type="protein sequence ID" value="KYG62416.1"/>
    <property type="molecule type" value="Genomic_DNA"/>
</dbReference>
<feature type="domain" description="TonB-dependent receptor plug" evidence="10">
    <location>
        <begin position="52"/>
        <end position="150"/>
    </location>
</feature>
<sequence length="692" mass="77102">MKIDILFIVLFAVLYSLNLSAQNHSNASELSTVEVSASQEASPATYFPQIPLESLPLSSQVLSESEKDSAQILRLSDITRVDASASDSYNASGYWDFLTVRGYTLDNRFSYLREGLPINAETSIPLDNKKSIEILNGLSGMQIGASSPGGMVNLNVLRPPALGTAKKIFTSVNDEGGYLFGADVGGRLEKNAYRAVVAYEELKPPIDHNQGHRYLVSYAHDFIFSDTTLLQFEIENSKRSQPSQASLSLLGNRIPDPAPRVNLNNQPWTTPVVFGATTSTLAFHHRFSAYLQGSVIFGIQDLKTDDRLAYPYGCSAENNFDRYCSDGSFDVYDFRSDNEHRRSESAKVVLSWTDSSGALSHALQVGALAYQNRDRFNKQAYNYVGIGNTNTSPVLPEDGSLNDENTNRDSDVLDLFAYDSVKYYSWGLWAGARSSHIKRSSVRTNGSRPTSYDESYLLPWAAVSYDFENAFAYLSYGTGVETFVTPNRPTYTNPGQFVDDVRSQQFELGLRDPKGAAWKIAVFEIHRPVVADAAPEYKVDGKAAHRGIEAEVKTDVSAWTLGASTMLLEAKRVESTLQPDLNDKRPVNVPKSIWRAFTNYNVNANLKLSGLFSYEGDRAITGDNSLLLKSWSRWDLGGIYTWRRSPNTFNAQLFIENVLDSKFWKESPTQYGHIYLYAAKERTLTLSLNTTF</sequence>
<comment type="subcellular location">
    <subcellularLocation>
        <location evidence="1">Cell outer membrane</location>
        <topology evidence="1">Multi-pass membrane protein</topology>
    </subcellularLocation>
</comment>
<dbReference type="GO" id="GO:0009279">
    <property type="term" value="C:cell outer membrane"/>
    <property type="evidence" value="ECO:0007669"/>
    <property type="project" value="UniProtKB-SubCell"/>
</dbReference>
<evidence type="ECO:0000256" key="8">
    <source>
        <dbReference type="ARBA" id="ARBA00023237"/>
    </source>
</evidence>
<evidence type="ECO:0000256" key="1">
    <source>
        <dbReference type="ARBA" id="ARBA00004571"/>
    </source>
</evidence>
<keyword evidence="7" id="KW-0472">Membrane</keyword>
<feature type="chain" id="PRO_5007572560" description="TonB-dependent receptor plug domain-containing protein" evidence="9">
    <location>
        <begin position="22"/>
        <end position="692"/>
    </location>
</feature>
<evidence type="ECO:0000256" key="3">
    <source>
        <dbReference type="ARBA" id="ARBA00022452"/>
    </source>
</evidence>